<dbReference type="EMBL" id="CP034563">
    <property type="protein sequence ID" value="AZQ64653.1"/>
    <property type="molecule type" value="Genomic_DNA"/>
</dbReference>
<dbReference type="OrthoDB" id="978719at2"/>
<dbReference type="Proteomes" id="UP000267268">
    <property type="component" value="Chromosome 2"/>
</dbReference>
<evidence type="ECO:0000313" key="2">
    <source>
        <dbReference type="Proteomes" id="UP000267268"/>
    </source>
</evidence>
<proteinExistence type="predicted"/>
<evidence type="ECO:0000313" key="1">
    <source>
        <dbReference type="EMBL" id="AZQ64653.1"/>
    </source>
</evidence>
<organism evidence="1 2">
    <name type="scientific">Flammeovirga pectinis</name>
    <dbReference type="NCBI Taxonomy" id="2494373"/>
    <lineage>
        <taxon>Bacteria</taxon>
        <taxon>Pseudomonadati</taxon>
        <taxon>Bacteroidota</taxon>
        <taxon>Cytophagia</taxon>
        <taxon>Cytophagales</taxon>
        <taxon>Flammeovirgaceae</taxon>
        <taxon>Flammeovirga</taxon>
    </lineage>
</organism>
<accession>A0A3S9P928</accession>
<protein>
    <submittedName>
        <fullName evidence="1">Uncharacterized protein</fullName>
    </submittedName>
</protein>
<keyword evidence="2" id="KW-1185">Reference proteome</keyword>
<sequence length="173" mass="20311">MNNIFQTTLKLVFILIIVSINACSLIDMKVDPYDLKVKYEDDRLEEIFNVHVNQFVKEAADRNVTFRNRKVTIKWGNNLADNIHGQSNTMRVVKINPKSTKLELDYLRRQLICHELFHALCQDLRKETHTSKQFIDGSTYYTSLMVSSSGQSNFPTLEYTETWEAYFDELFNE</sequence>
<dbReference type="RefSeq" id="WP_126618562.1">
    <property type="nucleotide sequence ID" value="NZ_CP034563.1"/>
</dbReference>
<gene>
    <name evidence="1" type="ORF">EI427_20735</name>
</gene>
<name>A0A3S9P928_9BACT</name>
<dbReference type="AlphaFoldDB" id="A0A3S9P928"/>
<dbReference type="KEGG" id="fll:EI427_20735"/>
<reference evidence="1 2" key="1">
    <citation type="submission" date="2018-12" db="EMBL/GenBank/DDBJ databases">
        <title>Flammeovirga pectinis sp. nov., isolated from the gut of the Korean scallop, Patinopecten yessoensis.</title>
        <authorList>
            <person name="Bae J.-W."/>
            <person name="Jeong Y.-S."/>
            <person name="Kang W."/>
        </authorList>
    </citation>
    <scope>NUCLEOTIDE SEQUENCE [LARGE SCALE GENOMIC DNA]</scope>
    <source>
        <strain evidence="1 2">L12M1</strain>
    </source>
</reference>